<dbReference type="AlphaFoldDB" id="A0A0K1ERQ2"/>
<gene>
    <name evidence="3" type="ORF">CMC5_078250</name>
</gene>
<evidence type="ECO:0000313" key="3">
    <source>
        <dbReference type="EMBL" id="AKT43590.1"/>
    </source>
</evidence>
<name>A0A0K1ERQ2_CHOCO</name>
<evidence type="ECO:0000256" key="1">
    <source>
        <dbReference type="SAM" id="MobiDB-lite"/>
    </source>
</evidence>
<feature type="compositionally biased region" description="Polar residues" evidence="1">
    <location>
        <begin position="37"/>
        <end position="47"/>
    </location>
</feature>
<accession>A0A0K1ERQ2</accession>
<dbReference type="Gene3D" id="3.30.420.10">
    <property type="entry name" value="Ribonuclease H-like superfamily/Ribonuclease H"/>
    <property type="match status" value="1"/>
</dbReference>
<feature type="region of interest" description="Disordered" evidence="1">
    <location>
        <begin position="1"/>
        <end position="47"/>
    </location>
</feature>
<dbReference type="Pfam" id="PF13358">
    <property type="entry name" value="DDE_3"/>
    <property type="match status" value="1"/>
</dbReference>
<reference evidence="3 4" key="1">
    <citation type="submission" date="2015-07" db="EMBL/GenBank/DDBJ databases">
        <title>Genome analysis of myxobacterium Chondromyces crocatus Cm c5 reveals a high potential for natural compound synthesis and the genetic basis for the loss of fruiting body formation.</title>
        <authorList>
            <person name="Zaburannyi N."/>
            <person name="Bunk B."/>
            <person name="Maier J."/>
            <person name="Overmann J."/>
            <person name="Mueller R."/>
        </authorList>
    </citation>
    <scope>NUCLEOTIDE SEQUENCE [LARGE SCALE GENOMIC DNA]</scope>
    <source>
        <strain evidence="3 4">Cm c5</strain>
    </source>
</reference>
<dbReference type="PANTHER" id="PTHR46564:SF1">
    <property type="entry name" value="TRANSPOSASE"/>
    <property type="match status" value="1"/>
</dbReference>
<dbReference type="Proteomes" id="UP000067626">
    <property type="component" value="Chromosome"/>
</dbReference>
<dbReference type="InterPro" id="IPR038717">
    <property type="entry name" value="Tc1-like_DDE_dom"/>
</dbReference>
<dbReference type="OrthoDB" id="5379828at2"/>
<feature type="domain" description="Tc1-like transposase DDE" evidence="2">
    <location>
        <begin position="89"/>
        <end position="220"/>
    </location>
</feature>
<protein>
    <recommendedName>
        <fullName evidence="2">Tc1-like transposase DDE domain-containing protein</fullName>
    </recommendedName>
</protein>
<dbReference type="EMBL" id="CP012159">
    <property type="protein sequence ID" value="AKT43590.1"/>
    <property type="molecule type" value="Genomic_DNA"/>
</dbReference>
<dbReference type="InterPro" id="IPR036397">
    <property type="entry name" value="RNaseH_sf"/>
</dbReference>
<proteinExistence type="predicted"/>
<organism evidence="3 4">
    <name type="scientific">Chondromyces crocatus</name>
    <dbReference type="NCBI Taxonomy" id="52"/>
    <lineage>
        <taxon>Bacteria</taxon>
        <taxon>Pseudomonadati</taxon>
        <taxon>Myxococcota</taxon>
        <taxon>Polyangia</taxon>
        <taxon>Polyangiales</taxon>
        <taxon>Polyangiaceae</taxon>
        <taxon>Chondromyces</taxon>
    </lineage>
</organism>
<sequence length="267" mass="28833">MTVNEVPPNAAPVQVPPHSVSSTDSISNSRTSRSCPFGTTSRARTSSIIHSSLERHPGWPGTGDASGRRMQRARQAFRRRARRHGPTKLIFIDEFGLNLGQTRRYGRAQQGQRACGHAPAKTDPNITLTIGLSLQGIVAPLAFEGATNGVTFETYVRTQLAPQLHPGDVVIADGLGSHRMRSVRQAVHDCGAHYWILPPYSPDLSPVEEAGSKIKHFIRAEGPRTTADVYEALGQALGSISSTDAAGWFGHRAAYAYPRTKPSGPPL</sequence>
<keyword evidence="4" id="KW-1185">Reference proteome</keyword>
<dbReference type="PANTHER" id="PTHR46564">
    <property type="entry name" value="TRANSPOSASE"/>
    <property type="match status" value="1"/>
</dbReference>
<dbReference type="KEGG" id="ccro:CMC5_078250"/>
<dbReference type="GO" id="GO:0003676">
    <property type="term" value="F:nucleic acid binding"/>
    <property type="evidence" value="ECO:0007669"/>
    <property type="project" value="InterPro"/>
</dbReference>
<evidence type="ECO:0000259" key="2">
    <source>
        <dbReference type="Pfam" id="PF13358"/>
    </source>
</evidence>
<feature type="compositionally biased region" description="Low complexity" evidence="1">
    <location>
        <begin position="1"/>
        <end position="34"/>
    </location>
</feature>
<evidence type="ECO:0000313" key="4">
    <source>
        <dbReference type="Proteomes" id="UP000067626"/>
    </source>
</evidence>